<gene>
    <name evidence="2" type="primary">cwf10</name>
    <name evidence="2" type="ORF">g.104962</name>
</gene>
<keyword evidence="2" id="KW-0687">Ribonucleoprotein</keyword>
<evidence type="ECO:0000313" key="2">
    <source>
        <dbReference type="EMBL" id="JAT64253.1"/>
    </source>
</evidence>
<feature type="compositionally biased region" description="Acidic residues" evidence="1">
    <location>
        <begin position="45"/>
        <end position="56"/>
    </location>
</feature>
<dbReference type="AlphaFoldDB" id="A0A1D1ZBQ2"/>
<dbReference type="EMBL" id="GDJX01003683">
    <property type="protein sequence ID" value="JAT64253.1"/>
    <property type="molecule type" value="Transcribed_RNA"/>
</dbReference>
<feature type="non-terminal residue" evidence="2">
    <location>
        <position position="1"/>
    </location>
</feature>
<name>A0A1D1ZBQ2_9ARAE</name>
<protein>
    <submittedName>
        <fullName evidence="2">U5 small nuclear ribonucleoprotein component</fullName>
    </submittedName>
</protein>
<dbReference type="GO" id="GO:1990904">
    <property type="term" value="C:ribonucleoprotein complex"/>
    <property type="evidence" value="ECO:0007669"/>
    <property type="project" value="UniProtKB-KW"/>
</dbReference>
<sequence length="113" mass="12227">VHPAPRAPGVKDHRVALRPAPGDRLPPARGQAAPTSGHPAAVGHEEDDEGDEEEGDGRDQDHAPVPLDLVREGLQPRPLHPGLEVGRRRDLAVQLRRRRGPVADLAVGRDRLE</sequence>
<proteinExistence type="predicted"/>
<reference evidence="2" key="1">
    <citation type="submission" date="2015-07" db="EMBL/GenBank/DDBJ databases">
        <title>Transcriptome Assembly of Anthurium amnicola.</title>
        <authorList>
            <person name="Suzuki J."/>
        </authorList>
    </citation>
    <scope>NUCLEOTIDE SEQUENCE</scope>
</reference>
<feature type="non-terminal residue" evidence="2">
    <location>
        <position position="113"/>
    </location>
</feature>
<feature type="region of interest" description="Disordered" evidence="1">
    <location>
        <begin position="1"/>
        <end position="68"/>
    </location>
</feature>
<accession>A0A1D1ZBQ2</accession>
<evidence type="ECO:0000256" key="1">
    <source>
        <dbReference type="SAM" id="MobiDB-lite"/>
    </source>
</evidence>
<organism evidence="2">
    <name type="scientific">Anthurium amnicola</name>
    <dbReference type="NCBI Taxonomy" id="1678845"/>
    <lineage>
        <taxon>Eukaryota</taxon>
        <taxon>Viridiplantae</taxon>
        <taxon>Streptophyta</taxon>
        <taxon>Embryophyta</taxon>
        <taxon>Tracheophyta</taxon>
        <taxon>Spermatophyta</taxon>
        <taxon>Magnoliopsida</taxon>
        <taxon>Liliopsida</taxon>
        <taxon>Araceae</taxon>
        <taxon>Pothoideae</taxon>
        <taxon>Potheae</taxon>
        <taxon>Anthurium</taxon>
    </lineage>
</organism>